<evidence type="ECO:0000256" key="2">
    <source>
        <dbReference type="ARBA" id="ARBA00022475"/>
    </source>
</evidence>
<evidence type="ECO:0000256" key="5">
    <source>
        <dbReference type="ARBA" id="ARBA00023136"/>
    </source>
</evidence>
<dbReference type="PANTHER" id="PTHR22913">
    <property type="entry name" value="HYALURONAN SYNTHASE"/>
    <property type="match status" value="1"/>
</dbReference>
<feature type="transmembrane region" description="Helical" evidence="6">
    <location>
        <begin position="489"/>
        <end position="512"/>
    </location>
</feature>
<dbReference type="GO" id="GO:0030213">
    <property type="term" value="P:hyaluronan biosynthetic process"/>
    <property type="evidence" value="ECO:0000318"/>
    <property type="project" value="GO_Central"/>
</dbReference>
<dbReference type="KEGG" id="aae:aq_1684"/>
<keyword evidence="8" id="KW-1185">Reference proteome</keyword>
<keyword evidence="6" id="KW-1133">Transmembrane helix</keyword>
<evidence type="ECO:0000256" key="4">
    <source>
        <dbReference type="ARBA" id="ARBA00022679"/>
    </source>
</evidence>
<dbReference type="InterPro" id="IPR011050">
    <property type="entry name" value="Pectin_lyase_fold/virulence"/>
</dbReference>
<dbReference type="Gene3D" id="2.160.20.10">
    <property type="entry name" value="Single-stranded right-handed beta-helix, Pectin lyase-like"/>
    <property type="match status" value="1"/>
</dbReference>
<gene>
    <name evidence="7" type="primary">alg</name>
    <name evidence="7" type="ordered locus">aq_1684</name>
</gene>
<dbReference type="STRING" id="224324.aq_1684"/>
<dbReference type="eggNOG" id="COG1215">
    <property type="taxonomic scope" value="Bacteria"/>
</dbReference>
<dbReference type="PATRIC" id="fig|224324.8.peg.1301"/>
<protein>
    <submittedName>
        <fullName evidence="7">Alginate synthesis-related protein</fullName>
    </submittedName>
</protein>
<dbReference type="GO" id="GO:0000271">
    <property type="term" value="P:polysaccharide biosynthetic process"/>
    <property type="evidence" value="ECO:0000318"/>
    <property type="project" value="GO_Central"/>
</dbReference>
<dbReference type="RefSeq" id="WP_010881097.1">
    <property type="nucleotide sequence ID" value="NC_000918.1"/>
</dbReference>
<feature type="transmembrane region" description="Helical" evidence="6">
    <location>
        <begin position="50"/>
        <end position="78"/>
    </location>
</feature>
<evidence type="ECO:0000256" key="6">
    <source>
        <dbReference type="SAM" id="Phobius"/>
    </source>
</evidence>
<accession>O67594</accession>
<dbReference type="PIR" id="A70446">
    <property type="entry name" value="A70446"/>
</dbReference>
<dbReference type="Proteomes" id="UP000000798">
    <property type="component" value="Chromosome"/>
</dbReference>
<dbReference type="InterPro" id="IPR029044">
    <property type="entry name" value="Nucleotide-diphossugar_trans"/>
</dbReference>
<name>O67594_AQUAE</name>
<evidence type="ECO:0000313" key="7">
    <source>
        <dbReference type="EMBL" id="AAC07558.1"/>
    </source>
</evidence>
<feature type="transmembrane region" description="Helical" evidence="6">
    <location>
        <begin position="20"/>
        <end position="38"/>
    </location>
</feature>
<keyword evidence="2" id="KW-1003">Cell membrane</keyword>
<evidence type="ECO:0000313" key="8">
    <source>
        <dbReference type="Proteomes" id="UP000000798"/>
    </source>
</evidence>
<dbReference type="OrthoDB" id="6964257at2"/>
<dbReference type="EnsemblBacteria" id="AAC07558">
    <property type="protein sequence ID" value="AAC07558"/>
    <property type="gene ID" value="aq_1684"/>
</dbReference>
<dbReference type="Gene3D" id="3.90.550.10">
    <property type="entry name" value="Spore Coat Polysaccharide Biosynthesis Protein SpsA, Chain A"/>
    <property type="match status" value="1"/>
</dbReference>
<comment type="subcellular location">
    <subcellularLocation>
        <location evidence="1">Cell membrane</location>
    </subcellularLocation>
</comment>
<evidence type="ECO:0000256" key="1">
    <source>
        <dbReference type="ARBA" id="ARBA00004236"/>
    </source>
</evidence>
<dbReference type="GO" id="GO:0005886">
    <property type="term" value="C:plasma membrane"/>
    <property type="evidence" value="ECO:0000318"/>
    <property type="project" value="GO_Central"/>
</dbReference>
<dbReference type="CAZy" id="GT2">
    <property type="family name" value="Glycosyltransferase Family 2"/>
</dbReference>
<reference evidence="7 8" key="1">
    <citation type="journal article" date="1998" name="Nature">
        <title>The complete genome of the hyperthermophilic bacterium Aquifex aeolicus.</title>
        <authorList>
            <person name="Deckert G."/>
            <person name="Warren P.V."/>
            <person name="Gaasterland T."/>
            <person name="Young W.G."/>
            <person name="Lenox A.L."/>
            <person name="Graham D.E."/>
            <person name="Overbeek R."/>
            <person name="Snead M.A."/>
            <person name="Keller M."/>
            <person name="Aujay M."/>
            <person name="Huber R."/>
            <person name="Feldman R.A."/>
            <person name="Short J.M."/>
            <person name="Olson G.J."/>
            <person name="Swanson R.V."/>
        </authorList>
    </citation>
    <scope>NUCLEOTIDE SEQUENCE [LARGE SCALE GENOMIC DNA]</scope>
    <source>
        <strain evidence="7 8">VF5</strain>
    </source>
</reference>
<dbReference type="HOGENOM" id="CLU_326446_0_0_0"/>
<dbReference type="PANTHER" id="PTHR22913:SF12">
    <property type="entry name" value="MANNURONAN SYNTHASE"/>
    <property type="match status" value="1"/>
</dbReference>
<dbReference type="AlphaFoldDB" id="O67594"/>
<dbReference type="InterPro" id="IPR012334">
    <property type="entry name" value="Pectin_lyas_fold"/>
</dbReference>
<dbReference type="InParanoid" id="O67594"/>
<dbReference type="SUPFAM" id="SSF51126">
    <property type="entry name" value="Pectin lyase-like"/>
    <property type="match status" value="1"/>
</dbReference>
<keyword evidence="5 6" id="KW-0472">Membrane</keyword>
<keyword evidence="3" id="KW-0328">Glycosyltransferase</keyword>
<dbReference type="Pfam" id="PF13641">
    <property type="entry name" value="Glyco_tranf_2_3"/>
    <property type="match status" value="1"/>
</dbReference>
<evidence type="ECO:0000256" key="3">
    <source>
        <dbReference type="ARBA" id="ARBA00022676"/>
    </source>
</evidence>
<dbReference type="SUPFAM" id="SSF53448">
    <property type="entry name" value="Nucleotide-diphospho-sugar transferases"/>
    <property type="match status" value="1"/>
</dbReference>
<sequence>MKPNLAYSSREDFPKSWPQFLLFLFFWLGISFIILALLPGRAWDLKFHGFLAIAAIGVWRYTWFAINALNALIYNFYVYPKYRRILKKVKNPYPRRLYFMIPSYKESPRVSEIVFMSLVQECYKIPSEVYVFVAVGSKKEADFIEQVVRAYDYKEKIKLIFLYQELGKRVAMGHTLRAISRHFTHPLYFHRDYKDDLIVFMDGDTVLGKDVLKKTLPLFKLSPKIAAVTTDEEVHYIGKNFLLLLWYRLKFARRHMMMMSHSLYRKVLTLTGRFSVFRAHVVLNEEFIRFVEADKLEHYLFGKFRFLMGDDKSTWFYLLKNGWDMLYAPDALTWSVEERSGNFFKISISLMFRWYGNMLRNNWRAIKLGPKKIGSWFIWWAIVDQRISMWTSLVGPTGATLLSLFISPFYWVFYAVWVIWIRTLQLTWLFFISRLTPHILHLLLQVYDKWVGSVVKIYASSNLAKQSWAKHAKQEIQAKIHSFKTLRTMLRYGLIVLYITLYVYFVGLYVGVFKLPRFGPLPLPGLAFSAEIKDCKEGLESKIEMALKRGVNEIYIEQGTYCVYRPVKINTSNITLKGKGKVLIISKIKGEDKSVIEVSGSKGKKLGYTLKGVRKGESELLLDREVKGKLNYVWIGAPNTEEFLKSIGSRVWKKEKPFLRQGIYRVEEVRRNRIILSEPVEIDYPPNSVVYAPEFVKNVRIENLTLYQEVPDHDPREVEYVYENLFPGYKVDGIRLRWVSESSLINVKVLMAGSHPLSLENSYGVKVKNFKAFGSWNKGKGGNGYVRIYKSHRIVFVKCYVKGVRHFVIQWASSRNVVKNCTFFVDVNFHGGYSRFNTVKDSEIIIPKGHPWSPVEKTPPDAHWAPPDGEENKVLNTKIILN</sequence>
<dbReference type="GO" id="GO:0085029">
    <property type="term" value="P:extracellular matrix assembly"/>
    <property type="evidence" value="ECO:0000318"/>
    <property type="project" value="GO_Central"/>
</dbReference>
<proteinExistence type="predicted"/>
<keyword evidence="6" id="KW-0812">Transmembrane</keyword>
<organism evidence="7 8">
    <name type="scientific">Aquifex aeolicus (strain VF5)</name>
    <dbReference type="NCBI Taxonomy" id="224324"/>
    <lineage>
        <taxon>Bacteria</taxon>
        <taxon>Pseudomonadati</taxon>
        <taxon>Aquificota</taxon>
        <taxon>Aquificia</taxon>
        <taxon>Aquificales</taxon>
        <taxon>Aquificaceae</taxon>
        <taxon>Aquifex</taxon>
    </lineage>
</organism>
<dbReference type="EMBL" id="AE000657">
    <property type="protein sequence ID" value="AAC07558.1"/>
    <property type="molecule type" value="Genomic_DNA"/>
</dbReference>
<dbReference type="GO" id="GO:0050501">
    <property type="term" value="F:hyaluronan synthase activity"/>
    <property type="evidence" value="ECO:0000318"/>
    <property type="project" value="GO_Central"/>
</dbReference>
<dbReference type="TCDB" id="4.D.1.1.7">
    <property type="family name" value="the putative vectorial glycosyl polymerization (vgp) family"/>
</dbReference>
<keyword evidence="4" id="KW-0808">Transferase</keyword>